<dbReference type="InterPro" id="IPR015424">
    <property type="entry name" value="PyrdxlP-dep_Trfase"/>
</dbReference>
<comment type="similarity">
    <text evidence="2 6">Belongs to the class-I pyridoxal-phosphate-dependent aminotransferase family.</text>
</comment>
<dbReference type="Proteomes" id="UP000249799">
    <property type="component" value="Chromosome"/>
</dbReference>
<feature type="domain" description="Aminotransferase class I/classII large" evidence="7">
    <location>
        <begin position="26"/>
        <end position="379"/>
    </location>
</feature>
<keyword evidence="9" id="KW-1185">Reference proteome</keyword>
<reference evidence="8 9" key="1">
    <citation type="submission" date="2018-06" db="EMBL/GenBank/DDBJ databases">
        <title>Lujinxingia sediminis gen. nov. sp. nov., a new facultative anaerobic member of the class Deltaproteobacteria, and proposal of Lujinxingaceae fam. nov.</title>
        <authorList>
            <person name="Guo L.-Y."/>
            <person name="Li C.-M."/>
            <person name="Wang S."/>
            <person name="Du Z.-J."/>
        </authorList>
    </citation>
    <scope>NUCLEOTIDE SEQUENCE [LARGE SCALE GENOMIC DNA]</scope>
    <source>
        <strain evidence="8 9">FA350</strain>
    </source>
</reference>
<dbReference type="Gene3D" id="3.90.1150.10">
    <property type="entry name" value="Aspartate Aminotransferase, domain 1"/>
    <property type="match status" value="1"/>
</dbReference>
<dbReference type="InterPro" id="IPR004839">
    <property type="entry name" value="Aminotransferase_I/II_large"/>
</dbReference>
<comment type="cofactor">
    <cofactor evidence="1 6">
        <name>pyridoxal 5'-phosphate</name>
        <dbReference type="ChEBI" id="CHEBI:597326"/>
    </cofactor>
</comment>
<dbReference type="PANTHER" id="PTHR43807:SF20">
    <property type="entry name" value="FI04487P"/>
    <property type="match status" value="1"/>
</dbReference>
<dbReference type="InterPro" id="IPR015422">
    <property type="entry name" value="PyrdxlP-dep_Trfase_small"/>
</dbReference>
<dbReference type="EC" id="2.6.1.-" evidence="6"/>
<keyword evidence="4 6" id="KW-0808">Transferase</keyword>
<evidence type="ECO:0000256" key="5">
    <source>
        <dbReference type="ARBA" id="ARBA00022898"/>
    </source>
</evidence>
<organism evidence="8 9">
    <name type="scientific">Bradymonas sediminis</name>
    <dbReference type="NCBI Taxonomy" id="1548548"/>
    <lineage>
        <taxon>Bacteria</taxon>
        <taxon>Deltaproteobacteria</taxon>
        <taxon>Bradymonadales</taxon>
        <taxon>Bradymonadaceae</taxon>
        <taxon>Bradymonas</taxon>
    </lineage>
</organism>
<proteinExistence type="inferred from homology"/>
<sequence length="384" mass="41786">MKSQRVEFLKQSDIRRMTRECTRLDGINLGQGICDLPSPPSILEEASKAVLADKSVYSKFEGIDALREALADKLTRYNGLTQVNPDSDIIVTAGATGAFIATLQGLFNPGDEIIVFEPSYGYHINAMRVAGVEASTIALTGPDWKFSAEDLEGARTENTRAILINTPGNPSGKVFSREELTVVADFCKKHDLIAITDEIYEYIIYDGREHISLASLPGMYERTVTISGFSKTFSITGWRLGYAVAPPALSEAIGLVNDLFYICAPTPLQHGVAAGMTRIGDDYYEEMSRDFEKKRDLICGALSDAGLTPNVPQGAYYVLADISSLGCADAKAGAMHLLEKIGVASVPGSAFFSESSETQLTRFCYAKDWATLEEVARRLKSLNA</sequence>
<name>A0A2Z4FQA9_9DELT</name>
<keyword evidence="5" id="KW-0663">Pyridoxal phosphate</keyword>
<gene>
    <name evidence="8" type="ORF">DN745_16585</name>
</gene>
<dbReference type="Gene3D" id="3.40.640.10">
    <property type="entry name" value="Type I PLP-dependent aspartate aminotransferase-like (Major domain)"/>
    <property type="match status" value="1"/>
</dbReference>
<dbReference type="InterPro" id="IPR015421">
    <property type="entry name" value="PyrdxlP-dep_Trfase_major"/>
</dbReference>
<dbReference type="EMBL" id="CP030032">
    <property type="protein sequence ID" value="AWV90848.1"/>
    <property type="molecule type" value="Genomic_DNA"/>
</dbReference>
<accession>A0A2Z4FQA9</accession>
<dbReference type="GO" id="GO:0016212">
    <property type="term" value="F:kynurenine-oxoglutarate transaminase activity"/>
    <property type="evidence" value="ECO:0007669"/>
    <property type="project" value="TreeGrafter"/>
</dbReference>
<evidence type="ECO:0000256" key="6">
    <source>
        <dbReference type="RuleBase" id="RU000481"/>
    </source>
</evidence>
<evidence type="ECO:0000256" key="3">
    <source>
        <dbReference type="ARBA" id="ARBA00022576"/>
    </source>
</evidence>
<protein>
    <recommendedName>
        <fullName evidence="6">Aminotransferase</fullName>
        <ecNumber evidence="6">2.6.1.-</ecNumber>
    </recommendedName>
</protein>
<dbReference type="Pfam" id="PF00155">
    <property type="entry name" value="Aminotran_1_2"/>
    <property type="match status" value="1"/>
</dbReference>
<dbReference type="PROSITE" id="PS00105">
    <property type="entry name" value="AA_TRANSFER_CLASS_1"/>
    <property type="match status" value="1"/>
</dbReference>
<evidence type="ECO:0000256" key="4">
    <source>
        <dbReference type="ARBA" id="ARBA00022679"/>
    </source>
</evidence>
<dbReference type="GO" id="GO:0005737">
    <property type="term" value="C:cytoplasm"/>
    <property type="evidence" value="ECO:0007669"/>
    <property type="project" value="TreeGrafter"/>
</dbReference>
<dbReference type="AlphaFoldDB" id="A0A2Z4FQA9"/>
<evidence type="ECO:0000256" key="2">
    <source>
        <dbReference type="ARBA" id="ARBA00007441"/>
    </source>
</evidence>
<dbReference type="PANTHER" id="PTHR43807">
    <property type="entry name" value="FI04487P"/>
    <property type="match status" value="1"/>
</dbReference>
<dbReference type="SUPFAM" id="SSF53383">
    <property type="entry name" value="PLP-dependent transferases"/>
    <property type="match status" value="1"/>
</dbReference>
<evidence type="ECO:0000313" key="9">
    <source>
        <dbReference type="Proteomes" id="UP000249799"/>
    </source>
</evidence>
<dbReference type="GO" id="GO:0030170">
    <property type="term" value="F:pyridoxal phosphate binding"/>
    <property type="evidence" value="ECO:0007669"/>
    <property type="project" value="InterPro"/>
</dbReference>
<evidence type="ECO:0000313" key="8">
    <source>
        <dbReference type="EMBL" id="AWV90848.1"/>
    </source>
</evidence>
<dbReference type="KEGG" id="bsed:DN745_16585"/>
<dbReference type="InterPro" id="IPR051326">
    <property type="entry name" value="Kynurenine-oxoglutarate_AT"/>
</dbReference>
<evidence type="ECO:0000259" key="7">
    <source>
        <dbReference type="Pfam" id="PF00155"/>
    </source>
</evidence>
<keyword evidence="3 6" id="KW-0032">Aminotransferase</keyword>
<dbReference type="FunFam" id="3.40.640.10:FF:000033">
    <property type="entry name" value="Aspartate aminotransferase"/>
    <property type="match status" value="1"/>
</dbReference>
<evidence type="ECO:0000256" key="1">
    <source>
        <dbReference type="ARBA" id="ARBA00001933"/>
    </source>
</evidence>
<dbReference type="OrthoDB" id="9804474at2"/>
<dbReference type="CDD" id="cd00609">
    <property type="entry name" value="AAT_like"/>
    <property type="match status" value="1"/>
</dbReference>
<dbReference type="InterPro" id="IPR004838">
    <property type="entry name" value="NHTrfase_class1_PyrdxlP-BS"/>
</dbReference>
<dbReference type="RefSeq" id="WP_111336554.1">
    <property type="nucleotide sequence ID" value="NZ_CP030032.1"/>
</dbReference>